<feature type="signal peptide" evidence="1">
    <location>
        <begin position="1"/>
        <end position="26"/>
    </location>
</feature>
<evidence type="ECO:0000313" key="3">
    <source>
        <dbReference type="Proteomes" id="UP001195914"/>
    </source>
</evidence>
<evidence type="ECO:0000313" key="2">
    <source>
        <dbReference type="EMBL" id="KAK1938546.1"/>
    </source>
</evidence>
<reference evidence="2" key="1">
    <citation type="journal article" date="2014" name="Nucleic Acids Res.">
        <title>The evolutionary dynamics of variant antigen genes in Babesia reveal a history of genomic innovation underlying host-parasite interaction.</title>
        <authorList>
            <person name="Jackson A.P."/>
            <person name="Otto T.D."/>
            <person name="Darby A."/>
            <person name="Ramaprasad A."/>
            <person name="Xia D."/>
            <person name="Echaide I.E."/>
            <person name="Farber M."/>
            <person name="Gahlot S."/>
            <person name="Gamble J."/>
            <person name="Gupta D."/>
            <person name="Gupta Y."/>
            <person name="Jackson L."/>
            <person name="Malandrin L."/>
            <person name="Malas T.B."/>
            <person name="Moussa E."/>
            <person name="Nair M."/>
            <person name="Reid A.J."/>
            <person name="Sanders M."/>
            <person name="Sharma J."/>
            <person name="Tracey A."/>
            <person name="Quail M.A."/>
            <person name="Weir W."/>
            <person name="Wastling J.M."/>
            <person name="Hall N."/>
            <person name="Willadsen P."/>
            <person name="Lingelbach K."/>
            <person name="Shiels B."/>
            <person name="Tait A."/>
            <person name="Berriman M."/>
            <person name="Allred D.R."/>
            <person name="Pain A."/>
        </authorList>
    </citation>
    <scope>NUCLEOTIDE SEQUENCE</scope>
    <source>
        <strain evidence="2">1802A</strain>
    </source>
</reference>
<accession>A0AAD9GHG5</accession>
<organism evidence="2 3">
    <name type="scientific">Babesia divergens</name>
    <dbReference type="NCBI Taxonomy" id="32595"/>
    <lineage>
        <taxon>Eukaryota</taxon>
        <taxon>Sar</taxon>
        <taxon>Alveolata</taxon>
        <taxon>Apicomplexa</taxon>
        <taxon>Aconoidasida</taxon>
        <taxon>Piroplasmida</taxon>
        <taxon>Babesiidae</taxon>
        <taxon>Babesia</taxon>
    </lineage>
</organism>
<reference evidence="2" key="2">
    <citation type="submission" date="2021-05" db="EMBL/GenBank/DDBJ databases">
        <authorList>
            <person name="Pain A."/>
        </authorList>
    </citation>
    <scope>NUCLEOTIDE SEQUENCE</scope>
    <source>
        <strain evidence="2">1802A</strain>
    </source>
</reference>
<sequence length="242" mass="26730">MLFGRLPLHSYVLLTLLSQYYFGCSCQNVLTRDSVPPVSPLDDVMPTTLTIGNPPSQSCESCRMRSAAQSAPISGNSTAADVLYAERLEDLGKFDRYAYKMWKTLLVRGNGIGGLGWRMLAGLGDWWFKLVDWFEGSRIGCCIRGGKHDDYYMYAEYEEEFDIGMTDEEVAFLESIRASHHTGDFVDYVDGGRPCRETAPSSSSSSSSSAYASSLRNGGLMEATQVVDGHGVHAKVPIDREM</sequence>
<gene>
    <name evidence="2" type="ORF">X943_002212</name>
</gene>
<dbReference type="EMBL" id="JAHBMH010000024">
    <property type="protein sequence ID" value="KAK1938546.1"/>
    <property type="molecule type" value="Genomic_DNA"/>
</dbReference>
<dbReference type="Proteomes" id="UP001195914">
    <property type="component" value="Unassembled WGS sequence"/>
</dbReference>
<keyword evidence="1" id="KW-0732">Signal</keyword>
<evidence type="ECO:0000256" key="1">
    <source>
        <dbReference type="SAM" id="SignalP"/>
    </source>
</evidence>
<protein>
    <submittedName>
        <fullName evidence="2">Uncharacterized protein</fullName>
    </submittedName>
</protein>
<dbReference type="AlphaFoldDB" id="A0AAD9GHG5"/>
<feature type="chain" id="PRO_5042090403" evidence="1">
    <location>
        <begin position="27"/>
        <end position="242"/>
    </location>
</feature>
<proteinExistence type="predicted"/>
<name>A0AAD9GHG5_BABDI</name>
<dbReference type="PROSITE" id="PS51257">
    <property type="entry name" value="PROKAR_LIPOPROTEIN"/>
    <property type="match status" value="1"/>
</dbReference>
<comment type="caution">
    <text evidence="2">The sequence shown here is derived from an EMBL/GenBank/DDBJ whole genome shotgun (WGS) entry which is preliminary data.</text>
</comment>
<keyword evidence="3" id="KW-1185">Reference proteome</keyword>